<reference evidence="1 2" key="1">
    <citation type="submission" date="2020-05" db="EMBL/GenBank/DDBJ databases">
        <authorList>
            <person name="Ruan W."/>
            <person name="Jeon C.O."/>
            <person name="Chun B.H."/>
        </authorList>
    </citation>
    <scope>NUCLEOTIDE SEQUENCE [LARGE SCALE GENOMIC DNA]</scope>
    <source>
        <strain evidence="1 2">TBZ9</strain>
    </source>
</reference>
<evidence type="ECO:0000313" key="2">
    <source>
        <dbReference type="Proteomes" id="UP000588806"/>
    </source>
</evidence>
<evidence type="ECO:0000313" key="1">
    <source>
        <dbReference type="EMBL" id="NOG32714.1"/>
    </source>
</evidence>
<dbReference type="AlphaFoldDB" id="A0A7Y3XBU4"/>
<comment type="caution">
    <text evidence="1">The sequence shown here is derived from an EMBL/GenBank/DDBJ whole genome shotgun (WGS) entry which is preliminary data.</text>
</comment>
<protein>
    <submittedName>
        <fullName evidence="1">Uncharacterized protein</fullName>
    </submittedName>
</protein>
<gene>
    <name evidence="1" type="ORF">HLB35_14860</name>
</gene>
<keyword evidence="2" id="KW-1185">Reference proteome</keyword>
<proteinExistence type="predicted"/>
<dbReference type="EMBL" id="JABFHI010000008">
    <property type="protein sequence ID" value="NOG32714.1"/>
    <property type="molecule type" value="Genomic_DNA"/>
</dbReference>
<sequence>MQELDLLISALMENLASRLGSLFPRSETRDRAIRYIKGLFSQCERKNGWHLAE</sequence>
<organism evidence="1 2">
    <name type="scientific">Vreelandella azerica</name>
    <dbReference type="NCBI Taxonomy" id="2732867"/>
    <lineage>
        <taxon>Bacteria</taxon>
        <taxon>Pseudomonadati</taxon>
        <taxon>Pseudomonadota</taxon>
        <taxon>Gammaproteobacteria</taxon>
        <taxon>Oceanospirillales</taxon>
        <taxon>Halomonadaceae</taxon>
        <taxon>Vreelandella</taxon>
    </lineage>
</organism>
<name>A0A7Y3XBU4_9GAMM</name>
<accession>A0A7Y3XBU4</accession>
<reference evidence="1 2" key="2">
    <citation type="submission" date="2020-06" db="EMBL/GenBank/DDBJ databases">
        <title>Halomonas songnenensis sp. nov., a moderately halophilic bacterium isolated from saline and alkaline soils.</title>
        <authorList>
            <person name="Jiang J."/>
            <person name="Pan Y."/>
        </authorList>
    </citation>
    <scope>NUCLEOTIDE SEQUENCE [LARGE SCALE GENOMIC DNA]</scope>
    <source>
        <strain evidence="1 2">TBZ9</strain>
    </source>
</reference>
<dbReference type="Proteomes" id="UP000588806">
    <property type="component" value="Unassembled WGS sequence"/>
</dbReference>
<dbReference type="RefSeq" id="WP_171703165.1">
    <property type="nucleotide sequence ID" value="NZ_JABFHI010000008.1"/>
</dbReference>